<dbReference type="Proteomes" id="UP001217089">
    <property type="component" value="Unassembled WGS sequence"/>
</dbReference>
<keyword evidence="3" id="KW-1185">Reference proteome</keyword>
<gene>
    <name evidence="2" type="ORF">KUTeg_016424</name>
</gene>
<sequence>MLSSREHTVLYLTDEEMKLGRLRAQQRYEYWTCIRFVPWTSKTSSKYDLDHNNYLKHVDDDGCWAIMGNTKGDGQRISCCDDGHQDS</sequence>
<proteinExistence type="predicted"/>
<protein>
    <recommendedName>
        <fullName evidence="1">Peptidase M12A domain-containing protein</fullName>
    </recommendedName>
</protein>
<accession>A0ABQ9ELS2</accession>
<comment type="caution">
    <text evidence="2">The sequence shown here is derived from an EMBL/GenBank/DDBJ whole genome shotgun (WGS) entry which is preliminary data.</text>
</comment>
<reference evidence="2 3" key="1">
    <citation type="submission" date="2022-12" db="EMBL/GenBank/DDBJ databases">
        <title>Chromosome-level genome of Tegillarca granosa.</title>
        <authorList>
            <person name="Kim J."/>
        </authorList>
    </citation>
    <scope>NUCLEOTIDE SEQUENCE [LARGE SCALE GENOMIC DNA]</scope>
    <source>
        <strain evidence="2">Teg-2019</strain>
        <tissue evidence="2">Adductor muscle</tissue>
    </source>
</reference>
<evidence type="ECO:0000259" key="1">
    <source>
        <dbReference type="Pfam" id="PF01400"/>
    </source>
</evidence>
<dbReference type="Gene3D" id="3.40.390.10">
    <property type="entry name" value="Collagenase (Catalytic Domain)"/>
    <property type="match status" value="1"/>
</dbReference>
<organism evidence="2 3">
    <name type="scientific">Tegillarca granosa</name>
    <name type="common">Malaysian cockle</name>
    <name type="synonym">Anadara granosa</name>
    <dbReference type="NCBI Taxonomy" id="220873"/>
    <lineage>
        <taxon>Eukaryota</taxon>
        <taxon>Metazoa</taxon>
        <taxon>Spiralia</taxon>
        <taxon>Lophotrochozoa</taxon>
        <taxon>Mollusca</taxon>
        <taxon>Bivalvia</taxon>
        <taxon>Autobranchia</taxon>
        <taxon>Pteriomorphia</taxon>
        <taxon>Arcoida</taxon>
        <taxon>Arcoidea</taxon>
        <taxon>Arcidae</taxon>
        <taxon>Tegillarca</taxon>
    </lineage>
</organism>
<feature type="domain" description="Peptidase M12A" evidence="1">
    <location>
        <begin position="23"/>
        <end position="79"/>
    </location>
</feature>
<dbReference type="Pfam" id="PF01400">
    <property type="entry name" value="Astacin"/>
    <property type="match status" value="1"/>
</dbReference>
<dbReference type="InterPro" id="IPR024079">
    <property type="entry name" value="MetalloPept_cat_dom_sf"/>
</dbReference>
<dbReference type="EMBL" id="JARBDR010000813">
    <property type="protein sequence ID" value="KAJ8305879.1"/>
    <property type="molecule type" value="Genomic_DNA"/>
</dbReference>
<name>A0ABQ9ELS2_TEGGR</name>
<evidence type="ECO:0000313" key="3">
    <source>
        <dbReference type="Proteomes" id="UP001217089"/>
    </source>
</evidence>
<dbReference type="InterPro" id="IPR001506">
    <property type="entry name" value="Peptidase_M12A"/>
</dbReference>
<evidence type="ECO:0000313" key="2">
    <source>
        <dbReference type="EMBL" id="KAJ8305879.1"/>
    </source>
</evidence>